<sequence length="99" mass="10676">MASRLDFPLGSKPENGKVKSIVEGSVTRRQFLIRSQYVCAADGGNSKVARDVGFHFVEQPASSVSINVKIEAEMGHILATTPGMLHTLTGDPEEHLLKA</sequence>
<accession>A0ACC3NYB0</accession>
<organism evidence="1 2">
    <name type="scientific">Vermiconidia calcicola</name>
    <dbReference type="NCBI Taxonomy" id="1690605"/>
    <lineage>
        <taxon>Eukaryota</taxon>
        <taxon>Fungi</taxon>
        <taxon>Dikarya</taxon>
        <taxon>Ascomycota</taxon>
        <taxon>Pezizomycotina</taxon>
        <taxon>Dothideomycetes</taxon>
        <taxon>Dothideomycetidae</taxon>
        <taxon>Mycosphaerellales</taxon>
        <taxon>Extremaceae</taxon>
        <taxon>Vermiconidia</taxon>
    </lineage>
</organism>
<comment type="caution">
    <text evidence="1">The sequence shown here is derived from an EMBL/GenBank/DDBJ whole genome shotgun (WGS) entry which is preliminary data.</text>
</comment>
<dbReference type="EMBL" id="JAUTXU010000007">
    <property type="protein sequence ID" value="KAK3723905.1"/>
    <property type="molecule type" value="Genomic_DNA"/>
</dbReference>
<name>A0ACC3NYB0_9PEZI</name>
<gene>
    <name evidence="1" type="ORF">LTR37_001389</name>
</gene>
<evidence type="ECO:0000313" key="1">
    <source>
        <dbReference type="EMBL" id="KAK3723905.1"/>
    </source>
</evidence>
<keyword evidence="2" id="KW-1185">Reference proteome</keyword>
<evidence type="ECO:0000313" key="2">
    <source>
        <dbReference type="Proteomes" id="UP001281147"/>
    </source>
</evidence>
<dbReference type="Proteomes" id="UP001281147">
    <property type="component" value="Unassembled WGS sequence"/>
</dbReference>
<proteinExistence type="predicted"/>
<protein>
    <submittedName>
        <fullName evidence="1">Uncharacterized protein</fullName>
    </submittedName>
</protein>
<reference evidence="1" key="1">
    <citation type="submission" date="2023-07" db="EMBL/GenBank/DDBJ databases">
        <title>Black Yeasts Isolated from many extreme environments.</title>
        <authorList>
            <person name="Coleine C."/>
            <person name="Stajich J.E."/>
            <person name="Selbmann L."/>
        </authorList>
    </citation>
    <scope>NUCLEOTIDE SEQUENCE</scope>
    <source>
        <strain evidence="1">CCFEE 5714</strain>
    </source>
</reference>